<evidence type="ECO:0000313" key="16">
    <source>
        <dbReference type="Proteomes" id="UP000311382"/>
    </source>
</evidence>
<dbReference type="EMBL" id="SOZI01000040">
    <property type="protein sequence ID" value="TNY21609.1"/>
    <property type="molecule type" value="Genomic_DNA"/>
</dbReference>
<evidence type="ECO:0000256" key="3">
    <source>
        <dbReference type="ARBA" id="ARBA00005760"/>
    </source>
</evidence>
<organism evidence="15 16">
    <name type="scientific">Rhodotorula diobovata</name>
    <dbReference type="NCBI Taxonomy" id="5288"/>
    <lineage>
        <taxon>Eukaryota</taxon>
        <taxon>Fungi</taxon>
        <taxon>Dikarya</taxon>
        <taxon>Basidiomycota</taxon>
        <taxon>Pucciniomycotina</taxon>
        <taxon>Microbotryomycetes</taxon>
        <taxon>Sporidiobolales</taxon>
        <taxon>Sporidiobolaceae</taxon>
        <taxon>Rhodotorula</taxon>
    </lineage>
</organism>
<dbReference type="PANTHER" id="PTHR13269">
    <property type="entry name" value="NUCLEOPORIN NDC1"/>
    <property type="match status" value="1"/>
</dbReference>
<keyword evidence="11 14" id="KW-0472">Membrane</keyword>
<keyword evidence="7" id="KW-0653">Protein transport</keyword>
<keyword evidence="16" id="KW-1185">Reference proteome</keyword>
<dbReference type="AlphaFoldDB" id="A0A5C5FZJ9"/>
<dbReference type="GO" id="GO:0051028">
    <property type="term" value="P:mRNA transport"/>
    <property type="evidence" value="ECO:0007669"/>
    <property type="project" value="UniProtKB-KW"/>
</dbReference>
<gene>
    <name evidence="15" type="ORF">DMC30DRAFT_446018</name>
</gene>
<protein>
    <submittedName>
        <fullName evidence="15">Nucleoporin protein Ndc1-Nup</fullName>
    </submittedName>
</protein>
<comment type="similarity">
    <text evidence="3">Belongs to the NDC1 family.</text>
</comment>
<feature type="region of interest" description="Disordered" evidence="13">
    <location>
        <begin position="1"/>
        <end position="35"/>
    </location>
</feature>
<proteinExistence type="inferred from homology"/>
<feature type="region of interest" description="Disordered" evidence="13">
    <location>
        <begin position="443"/>
        <end position="466"/>
    </location>
</feature>
<feature type="compositionally biased region" description="Polar residues" evidence="13">
    <location>
        <begin position="8"/>
        <end position="30"/>
    </location>
</feature>
<evidence type="ECO:0000256" key="10">
    <source>
        <dbReference type="ARBA" id="ARBA00023132"/>
    </source>
</evidence>
<keyword evidence="5 14" id="KW-0812">Transmembrane</keyword>
<dbReference type="Proteomes" id="UP000311382">
    <property type="component" value="Unassembled WGS sequence"/>
</dbReference>
<name>A0A5C5FZJ9_9BASI</name>
<sequence>MSVFAASQAAQSDRPPTTSLYSSLNSTPVQTAGPPPRAYEDLCKVVLQRRLRNLFGLVAAASSAALYFAVLDPRALPDSLFSFVPLVLFTPVALCGAVSVVVLRKKTLTTARPPRPTRFAAFAQVLERRTALPIFLAYLCAATFVQCAYVWTASWVSRDATLGWFFFHQGRDAWQLNERRVVLAVFYVALAVAATVRHVVDDRSQVIFDDDTTLTIPVRLSSRARERMPSAVRSAFVATVAFWSGFVVFRRPVVRFLLAHILPVWTRSHLYSIMRYNGAYSVTLATRAFASALLFFLVSEAAHVCFEVYATQPMSVSQFASNPNQALLSGLRSSDPYFKSFAFLELSLLTLTDPARRQAIFKDVKPGSVTGGAWAEISRECLLLIGTELQRAKGRGRLPSSTSSQPSNAYASQQDQPSPSRAPVRNENVFQPVRPSFFDKLALSASSPSSTPTDPAASTSSSSLGASPAARKAVEAVKSAATGPAAHEAQHALSTAVSTASSALTSRVPAILQSSALVPAKVKDVASAVERRGAEAPEAEMVPQVFGFERRLAVVVPRALRARLFDVGMEYDAGVCTPRRRETVWAVQALSNLICASLKEDPYGVTQRDIPKVLEAFVRYLSVLDALAESLQAMAEKALGGAEEREKARAVVEREVGEVQDALRAGAKAILTEFSEYLGEFRFPTQIAAKLQLLVDFGG</sequence>
<dbReference type="GO" id="GO:0006999">
    <property type="term" value="P:nuclear pore organization"/>
    <property type="evidence" value="ECO:0007669"/>
    <property type="project" value="TreeGrafter"/>
</dbReference>
<evidence type="ECO:0000256" key="2">
    <source>
        <dbReference type="ARBA" id="ARBA00004567"/>
    </source>
</evidence>
<dbReference type="GO" id="GO:0070762">
    <property type="term" value="C:nuclear pore transmembrane ring"/>
    <property type="evidence" value="ECO:0007669"/>
    <property type="project" value="TreeGrafter"/>
</dbReference>
<keyword evidence="10" id="KW-0906">Nuclear pore complex</keyword>
<comment type="caution">
    <text evidence="15">The sequence shown here is derived from an EMBL/GenBank/DDBJ whole genome shotgun (WGS) entry which is preliminary data.</text>
</comment>
<dbReference type="GO" id="GO:0030674">
    <property type="term" value="F:protein-macromolecule adaptor activity"/>
    <property type="evidence" value="ECO:0007669"/>
    <property type="project" value="TreeGrafter"/>
</dbReference>
<evidence type="ECO:0000256" key="1">
    <source>
        <dbReference type="ARBA" id="ARBA00004232"/>
    </source>
</evidence>
<dbReference type="GO" id="GO:0015031">
    <property type="term" value="P:protein transport"/>
    <property type="evidence" value="ECO:0007669"/>
    <property type="project" value="UniProtKB-KW"/>
</dbReference>
<feature type="transmembrane region" description="Helical" evidence="14">
    <location>
        <begin position="131"/>
        <end position="151"/>
    </location>
</feature>
<feature type="transmembrane region" description="Helical" evidence="14">
    <location>
        <begin position="54"/>
        <end position="71"/>
    </location>
</feature>
<dbReference type="GO" id="GO:0031965">
    <property type="term" value="C:nuclear membrane"/>
    <property type="evidence" value="ECO:0007669"/>
    <property type="project" value="UniProtKB-SubCell"/>
</dbReference>
<dbReference type="Pfam" id="PF09531">
    <property type="entry name" value="Ndc1_Nup"/>
    <property type="match status" value="1"/>
</dbReference>
<reference evidence="15 16" key="1">
    <citation type="submission" date="2019-03" db="EMBL/GenBank/DDBJ databases">
        <title>Rhodosporidium diobovatum UCD-FST 08-225 genome sequencing, assembly, and annotation.</title>
        <authorList>
            <person name="Fakankun I.U."/>
            <person name="Fristensky B."/>
            <person name="Levin D.B."/>
        </authorList>
    </citation>
    <scope>NUCLEOTIDE SEQUENCE [LARGE SCALE GENOMIC DNA]</scope>
    <source>
        <strain evidence="15 16">UCD-FST 08-225</strain>
    </source>
</reference>
<evidence type="ECO:0000256" key="5">
    <source>
        <dbReference type="ARBA" id="ARBA00022692"/>
    </source>
</evidence>
<evidence type="ECO:0000256" key="4">
    <source>
        <dbReference type="ARBA" id="ARBA00022448"/>
    </source>
</evidence>
<keyword evidence="4" id="KW-0813">Transport</keyword>
<feature type="transmembrane region" description="Helical" evidence="14">
    <location>
        <begin position="231"/>
        <end position="249"/>
    </location>
</feature>
<evidence type="ECO:0000256" key="14">
    <source>
        <dbReference type="SAM" id="Phobius"/>
    </source>
</evidence>
<keyword evidence="6" id="KW-0509">mRNA transport</keyword>
<evidence type="ECO:0000256" key="12">
    <source>
        <dbReference type="ARBA" id="ARBA00023242"/>
    </source>
</evidence>
<evidence type="ECO:0000256" key="13">
    <source>
        <dbReference type="SAM" id="MobiDB-lite"/>
    </source>
</evidence>
<feature type="transmembrane region" description="Helical" evidence="14">
    <location>
        <begin position="83"/>
        <end position="103"/>
    </location>
</feature>
<evidence type="ECO:0000256" key="6">
    <source>
        <dbReference type="ARBA" id="ARBA00022816"/>
    </source>
</evidence>
<feature type="region of interest" description="Disordered" evidence="13">
    <location>
        <begin position="394"/>
        <end position="425"/>
    </location>
</feature>
<keyword evidence="12" id="KW-0539">Nucleus</keyword>
<evidence type="ECO:0000256" key="7">
    <source>
        <dbReference type="ARBA" id="ARBA00022927"/>
    </source>
</evidence>
<evidence type="ECO:0000256" key="9">
    <source>
        <dbReference type="ARBA" id="ARBA00023010"/>
    </source>
</evidence>
<dbReference type="OrthoDB" id="67850at2759"/>
<keyword evidence="9" id="KW-0811">Translocation</keyword>
<dbReference type="PANTHER" id="PTHR13269:SF6">
    <property type="entry name" value="NUCLEOPORIN NDC1"/>
    <property type="match status" value="1"/>
</dbReference>
<feature type="compositionally biased region" description="Polar residues" evidence="13">
    <location>
        <begin position="399"/>
        <end position="419"/>
    </location>
</feature>
<feature type="transmembrane region" description="Helical" evidence="14">
    <location>
        <begin position="181"/>
        <end position="200"/>
    </location>
</feature>
<comment type="subcellular location">
    <subcellularLocation>
        <location evidence="1">Nucleus membrane</location>
        <topology evidence="1">Multi-pass membrane protein</topology>
    </subcellularLocation>
    <subcellularLocation>
        <location evidence="2">Nucleus</location>
        <location evidence="2">Nuclear pore complex</location>
    </subcellularLocation>
</comment>
<evidence type="ECO:0000256" key="8">
    <source>
        <dbReference type="ARBA" id="ARBA00022989"/>
    </source>
</evidence>
<accession>A0A5C5FZJ9</accession>
<evidence type="ECO:0000313" key="15">
    <source>
        <dbReference type="EMBL" id="TNY21609.1"/>
    </source>
</evidence>
<dbReference type="InterPro" id="IPR019049">
    <property type="entry name" value="Nucleoporin_prot_Ndc1/Nup"/>
</dbReference>
<evidence type="ECO:0000256" key="11">
    <source>
        <dbReference type="ARBA" id="ARBA00023136"/>
    </source>
</evidence>
<dbReference type="GO" id="GO:0070631">
    <property type="term" value="P:spindle pole body localization"/>
    <property type="evidence" value="ECO:0007669"/>
    <property type="project" value="TreeGrafter"/>
</dbReference>
<keyword evidence="8 14" id="KW-1133">Transmembrane helix</keyword>
<dbReference type="GO" id="GO:0005816">
    <property type="term" value="C:spindle pole body"/>
    <property type="evidence" value="ECO:0007669"/>
    <property type="project" value="TreeGrafter"/>
</dbReference>
<dbReference type="STRING" id="5288.A0A5C5FZJ9"/>